<feature type="region of interest" description="Disordered" evidence="1">
    <location>
        <begin position="99"/>
        <end position="204"/>
    </location>
</feature>
<feature type="region of interest" description="Disordered" evidence="1">
    <location>
        <begin position="337"/>
        <end position="383"/>
    </location>
</feature>
<feature type="compositionally biased region" description="Basic and acidic residues" evidence="1">
    <location>
        <begin position="787"/>
        <end position="825"/>
    </location>
</feature>
<proteinExistence type="predicted"/>
<feature type="compositionally biased region" description="Basic and acidic residues" evidence="1">
    <location>
        <begin position="678"/>
        <end position="688"/>
    </location>
</feature>
<feature type="region of interest" description="Disordered" evidence="1">
    <location>
        <begin position="457"/>
        <end position="541"/>
    </location>
</feature>
<feature type="compositionally biased region" description="Basic and acidic residues" evidence="1">
    <location>
        <begin position="106"/>
        <end position="115"/>
    </location>
</feature>
<dbReference type="OrthoDB" id="5325276at2759"/>
<name>A0A175W6U3_9PEZI</name>
<dbReference type="EMBL" id="LCTW02000095">
    <property type="protein sequence ID" value="KXX79181.1"/>
    <property type="molecule type" value="Genomic_DNA"/>
</dbReference>
<feature type="compositionally biased region" description="Polar residues" evidence="1">
    <location>
        <begin position="178"/>
        <end position="187"/>
    </location>
</feature>
<reference evidence="4" key="1">
    <citation type="submission" date="2015-06" db="EMBL/GenBank/DDBJ databases">
        <authorList>
            <person name="van de Sande W.W.J."/>
        </authorList>
    </citation>
    <scope>NUCLEOTIDE SEQUENCE [LARGE SCALE GENOMIC DNA]</scope>
    <source>
        <strain evidence="4">mm55</strain>
    </source>
</reference>
<feature type="compositionally biased region" description="Low complexity" evidence="1">
    <location>
        <begin position="434"/>
        <end position="443"/>
    </location>
</feature>
<feature type="compositionally biased region" description="Low complexity" evidence="1">
    <location>
        <begin position="472"/>
        <end position="481"/>
    </location>
</feature>
<evidence type="ECO:0000313" key="3">
    <source>
        <dbReference type="EMBL" id="KXX79181.1"/>
    </source>
</evidence>
<reference evidence="3" key="2">
    <citation type="submission" date="2015-06" db="EMBL/GenBank/DDBJ databases">
        <authorList>
            <person name="Hoefler B.C."/>
            <person name="Straight P.D."/>
        </authorList>
    </citation>
    <scope>NUCLEOTIDE SEQUENCE [LARGE SCALE GENOMIC DNA]</scope>
    <source>
        <strain evidence="3">Mm55</strain>
    </source>
</reference>
<accession>A0A175W6U3</accession>
<gene>
    <name evidence="3" type="ORF">MMYC01_204824</name>
    <name evidence="2" type="ORF">MMYC01_207247</name>
</gene>
<protein>
    <submittedName>
        <fullName evidence="3">Uncharacterized protein</fullName>
    </submittedName>
</protein>
<feature type="region of interest" description="Disordered" evidence="1">
    <location>
        <begin position="662"/>
        <end position="692"/>
    </location>
</feature>
<feature type="region of interest" description="Disordered" evidence="1">
    <location>
        <begin position="421"/>
        <end position="445"/>
    </location>
</feature>
<keyword evidence="4" id="KW-1185">Reference proteome</keyword>
<dbReference type="EMBL" id="LCTW02000229">
    <property type="protein sequence ID" value="KXX76113.1"/>
    <property type="molecule type" value="Genomic_DNA"/>
</dbReference>
<feature type="region of interest" description="Disordered" evidence="1">
    <location>
        <begin position="564"/>
        <end position="648"/>
    </location>
</feature>
<evidence type="ECO:0000313" key="2">
    <source>
        <dbReference type="EMBL" id="KXX76113.1"/>
    </source>
</evidence>
<dbReference type="VEuPathDB" id="FungiDB:MMYC01_204824"/>
<organism evidence="3 4">
    <name type="scientific">Madurella mycetomatis</name>
    <dbReference type="NCBI Taxonomy" id="100816"/>
    <lineage>
        <taxon>Eukaryota</taxon>
        <taxon>Fungi</taxon>
        <taxon>Dikarya</taxon>
        <taxon>Ascomycota</taxon>
        <taxon>Pezizomycotina</taxon>
        <taxon>Sordariomycetes</taxon>
        <taxon>Sordariomycetidae</taxon>
        <taxon>Sordariales</taxon>
        <taxon>Sordariales incertae sedis</taxon>
        <taxon>Madurella</taxon>
    </lineage>
</organism>
<sequence>MGLFSFLSMKPGGKVKNKSSLSLKPYAYDSAATQSLSTQSEANVDRIASPVDMGLRDTGTYLVLGNGTNVLDSLFKESQSFSQSQGSLDVVPIDDVAAPAPGVPLYREEGTERPRTAPTGRPPSSGFANRVSPPKKGPRVPPPLSFRMTRLGTEAPRSRPASRGSVTAASSAHHLRSRTSSIRSDSGMQYEGTCLEIRPSDSGTKYKDILDAQSEIKPADFRGRVRASGARDYGEDVADRNIARDAFDHESLPARILSGPSNKNRPDNDMDSLAKDISMAGPGAVRFRTKGPHLFAQHPLPKHKSSARTMPSDIEAVHGLGRRRSISTYLPVSSLKGKGSLTQEQNPRSFGDVRPGLGTAEAKGKLSPPTAKGAAAGPMQPRDSVILAKKKVGAEASDDGDVDRSSDGKLLRSTARLSAIGSSNSVHHQRHSSHTVQSSVSSSIASRDTIAHATALAHPRSISRPHQTWEEASTTSAKASSPIGPVDEILEHSPRLQTRSVRGWSASSGAPTTSDSTTITTTTTTTSAGSEFHHSRPSASLHTADTSVVDLPASAISPLLKPLKPLLKPSHSRSLKVTIPHRSDEDSDDDGDGRDSASFYAHDDALFSYQPPASPNNHNSFNIDDYLSADDESLSGEGRQRSADGQDEEDLLFNDAGYGMEGLQLPGLADPFPSTDGLDAREESEGRGLRLAGSSLGPGMFMFDQAFYQGSDDEEEEDEDEEDDGRVGASLRRVGWAGRRYVLDTAADDGDYCYYGEDESREGGDDKIKMAVTNTTTLSALWLSPMEEEHGSMPREEQDQQHNHQPERQQQRQKEGAEETKEDGPAKAAVDVAAAVRLRKQVKRAQRMAGTAGQSSSSASRLQRLRSMRASMPALRVGNDDGDGN</sequence>
<feature type="region of interest" description="Disordered" evidence="1">
    <location>
        <begin position="787"/>
        <end position="885"/>
    </location>
</feature>
<dbReference type="Proteomes" id="UP000078237">
    <property type="component" value="Unassembled WGS sequence"/>
</dbReference>
<feature type="compositionally biased region" description="Basic residues" evidence="1">
    <location>
        <begin position="837"/>
        <end position="846"/>
    </location>
</feature>
<comment type="caution">
    <text evidence="3">The sequence shown here is derived from an EMBL/GenBank/DDBJ whole genome shotgun (WGS) entry which is preliminary data.</text>
</comment>
<reference evidence="3 4" key="3">
    <citation type="submission" date="2016-01" db="EMBL/GenBank/DDBJ databases">
        <title>Madurella mycetomatis genome sequencing.</title>
        <authorList>
            <person name="Van De Sande W."/>
        </authorList>
    </citation>
    <scope>NUCLEOTIDE SEQUENCE [LARGE SCALE GENOMIC DNA]</scope>
    <source>
        <strain evidence="3">Mm55</strain>
        <strain evidence="4">mm55</strain>
    </source>
</reference>
<feature type="compositionally biased region" description="Low complexity" evidence="1">
    <location>
        <begin position="512"/>
        <end position="527"/>
    </location>
</feature>
<feature type="compositionally biased region" description="Low complexity" evidence="1">
    <location>
        <begin position="826"/>
        <end position="836"/>
    </location>
</feature>
<dbReference type="VEuPathDB" id="FungiDB:MMYC01_207247"/>
<evidence type="ECO:0000256" key="1">
    <source>
        <dbReference type="SAM" id="MobiDB-lite"/>
    </source>
</evidence>
<dbReference type="AlphaFoldDB" id="A0A175W6U3"/>
<feature type="compositionally biased region" description="Polar residues" evidence="1">
    <location>
        <begin position="495"/>
        <end position="511"/>
    </location>
</feature>
<evidence type="ECO:0000313" key="4">
    <source>
        <dbReference type="Proteomes" id="UP000078237"/>
    </source>
</evidence>